<reference evidence="2 3" key="1">
    <citation type="submission" date="2019-02" db="EMBL/GenBank/DDBJ databases">
        <title>Deep-cultivation of Planctomycetes and their phenomic and genomic characterization uncovers novel biology.</title>
        <authorList>
            <person name="Wiegand S."/>
            <person name="Jogler M."/>
            <person name="Boedeker C."/>
            <person name="Pinto D."/>
            <person name="Vollmers J."/>
            <person name="Rivas-Marin E."/>
            <person name="Kohn T."/>
            <person name="Peeters S.H."/>
            <person name="Heuer A."/>
            <person name="Rast P."/>
            <person name="Oberbeckmann S."/>
            <person name="Bunk B."/>
            <person name="Jeske O."/>
            <person name="Meyerdierks A."/>
            <person name="Storesund J.E."/>
            <person name="Kallscheuer N."/>
            <person name="Luecker S."/>
            <person name="Lage O.M."/>
            <person name="Pohl T."/>
            <person name="Merkel B.J."/>
            <person name="Hornburger P."/>
            <person name="Mueller R.-W."/>
            <person name="Bruemmer F."/>
            <person name="Labrenz M."/>
            <person name="Spormann A.M."/>
            <person name="Op den Camp H."/>
            <person name="Overmann J."/>
            <person name="Amann R."/>
            <person name="Jetten M.S.M."/>
            <person name="Mascher T."/>
            <person name="Medema M.H."/>
            <person name="Devos D.P."/>
            <person name="Kaster A.-K."/>
            <person name="Ovreas L."/>
            <person name="Rohde M."/>
            <person name="Galperin M.Y."/>
            <person name="Jogler C."/>
        </authorList>
    </citation>
    <scope>NUCLEOTIDE SEQUENCE [LARGE SCALE GENOMIC DNA]</scope>
    <source>
        <strain evidence="2 3">ElP</strain>
    </source>
</reference>
<gene>
    <name evidence="2" type="ORF">ElP_58220</name>
</gene>
<organism evidence="2 3">
    <name type="scientific">Tautonia plasticadhaerens</name>
    <dbReference type="NCBI Taxonomy" id="2527974"/>
    <lineage>
        <taxon>Bacteria</taxon>
        <taxon>Pseudomonadati</taxon>
        <taxon>Planctomycetota</taxon>
        <taxon>Planctomycetia</taxon>
        <taxon>Isosphaerales</taxon>
        <taxon>Isosphaeraceae</taxon>
        <taxon>Tautonia</taxon>
    </lineage>
</organism>
<sequence>MSSPSLQVTRQTLYAAVSATALAWGIGAAGQEARRLVVPSAGPVPTASPPRRAPDGVTAGLMPMPTASSIPSRVPALLLPQLQLPLPDSRGRRVIRDPLDNMPILVPHDYDPMPMSPGRGAVEIPRMPLPGGPPGP</sequence>
<evidence type="ECO:0000256" key="1">
    <source>
        <dbReference type="SAM" id="MobiDB-lite"/>
    </source>
</evidence>
<keyword evidence="3" id="KW-1185">Reference proteome</keyword>
<name>A0A518HAJ0_9BACT</name>
<dbReference type="EMBL" id="CP036426">
    <property type="protein sequence ID" value="QDV37875.1"/>
    <property type="molecule type" value="Genomic_DNA"/>
</dbReference>
<dbReference type="AlphaFoldDB" id="A0A518HAJ0"/>
<accession>A0A518HAJ0</accession>
<dbReference type="Proteomes" id="UP000317835">
    <property type="component" value="Chromosome"/>
</dbReference>
<feature type="compositionally biased region" description="Pro residues" evidence="1">
    <location>
        <begin position="127"/>
        <end position="136"/>
    </location>
</feature>
<evidence type="ECO:0000313" key="3">
    <source>
        <dbReference type="Proteomes" id="UP000317835"/>
    </source>
</evidence>
<dbReference type="KEGG" id="tpla:ElP_58220"/>
<evidence type="ECO:0000313" key="2">
    <source>
        <dbReference type="EMBL" id="QDV37875.1"/>
    </source>
</evidence>
<feature type="region of interest" description="Disordered" evidence="1">
    <location>
        <begin position="103"/>
        <end position="136"/>
    </location>
</feature>
<feature type="region of interest" description="Disordered" evidence="1">
    <location>
        <begin position="40"/>
        <end position="66"/>
    </location>
</feature>
<protein>
    <submittedName>
        <fullName evidence="2">Uncharacterized protein</fullName>
    </submittedName>
</protein>
<dbReference type="RefSeq" id="WP_145275967.1">
    <property type="nucleotide sequence ID" value="NZ_CP036426.1"/>
</dbReference>
<proteinExistence type="predicted"/>